<evidence type="ECO:0000313" key="4">
    <source>
        <dbReference type="EMBL" id="PTX53089.1"/>
    </source>
</evidence>
<feature type="region of interest" description="Disordered" evidence="1">
    <location>
        <begin position="1"/>
        <end position="20"/>
    </location>
</feature>
<keyword evidence="2" id="KW-0472">Membrane</keyword>
<feature type="transmembrane region" description="Helical" evidence="2">
    <location>
        <begin position="290"/>
        <end position="308"/>
    </location>
</feature>
<feature type="transmembrane region" description="Helical" evidence="2">
    <location>
        <begin position="233"/>
        <end position="251"/>
    </location>
</feature>
<dbReference type="InterPro" id="IPR003675">
    <property type="entry name" value="Rce1/LyrA-like_dom"/>
</dbReference>
<feature type="transmembrane region" description="Helical" evidence="2">
    <location>
        <begin position="26"/>
        <end position="43"/>
    </location>
</feature>
<reference evidence="4 5" key="1">
    <citation type="submission" date="2018-04" db="EMBL/GenBank/DDBJ databases">
        <title>Genomic Encyclopedia of Archaeal and Bacterial Type Strains, Phase II (KMG-II): from individual species to whole genera.</title>
        <authorList>
            <person name="Goeker M."/>
        </authorList>
    </citation>
    <scope>NUCLEOTIDE SEQUENCE [LARGE SCALE GENOMIC DNA]</scope>
    <source>
        <strain evidence="4 5">DSM 45787</strain>
    </source>
</reference>
<feature type="domain" description="CAAX prenyl protease 2/Lysostaphin resistance protein A-like" evidence="3">
    <location>
        <begin position="238"/>
        <end position="324"/>
    </location>
</feature>
<dbReference type="Proteomes" id="UP000244240">
    <property type="component" value="Unassembled WGS sequence"/>
</dbReference>
<dbReference type="InterPro" id="IPR052710">
    <property type="entry name" value="CAAX_protease"/>
</dbReference>
<evidence type="ECO:0000313" key="5">
    <source>
        <dbReference type="Proteomes" id="UP000244240"/>
    </source>
</evidence>
<keyword evidence="4" id="KW-0645">Protease</keyword>
<dbReference type="PANTHER" id="PTHR36435">
    <property type="entry name" value="SLR1288 PROTEIN"/>
    <property type="match status" value="1"/>
</dbReference>
<name>A0A2T6BAJ7_9BACL</name>
<dbReference type="AlphaFoldDB" id="A0A2T6BAJ7"/>
<dbReference type="RefSeq" id="WP_108025873.1">
    <property type="nucleotide sequence ID" value="NZ_QBKR01000029.1"/>
</dbReference>
<dbReference type="PANTHER" id="PTHR36435:SF1">
    <property type="entry name" value="CAAX AMINO TERMINAL PROTEASE FAMILY PROTEIN"/>
    <property type="match status" value="1"/>
</dbReference>
<feature type="transmembrane region" description="Helical" evidence="2">
    <location>
        <begin position="315"/>
        <end position="332"/>
    </location>
</feature>
<accession>A0A2T6BAJ7</accession>
<keyword evidence="2" id="KW-1133">Transmembrane helix</keyword>
<evidence type="ECO:0000256" key="1">
    <source>
        <dbReference type="SAM" id="MobiDB-lite"/>
    </source>
</evidence>
<feature type="transmembrane region" description="Helical" evidence="2">
    <location>
        <begin position="115"/>
        <end position="136"/>
    </location>
</feature>
<comment type="caution">
    <text evidence="4">The sequence shown here is derived from an EMBL/GenBank/DDBJ whole genome shotgun (WGS) entry which is preliminary data.</text>
</comment>
<organism evidence="4 5">
    <name type="scientific">Melghirimyces profundicolus</name>
    <dbReference type="NCBI Taxonomy" id="1242148"/>
    <lineage>
        <taxon>Bacteria</taxon>
        <taxon>Bacillati</taxon>
        <taxon>Bacillota</taxon>
        <taxon>Bacilli</taxon>
        <taxon>Bacillales</taxon>
        <taxon>Thermoactinomycetaceae</taxon>
        <taxon>Melghirimyces</taxon>
    </lineage>
</organism>
<sequence length="334" mass="37210">MMPVRTTHPVPSASGRRPGRTPVSGNIRLVAAWLLLLSYFYMIPVEFSALQWEKTGEGLWRITQGQSADPVFLIQYLLWMFLTFIGALMFIGAGFANGFSYERKGKEGPLTGGDLAYYFAWVQVSTVGFFIPYYAITEKDGWLSALAPYLPHAFMLGLALVLFRRCLPRLGFQVPPLRRWIGMMFAAAAGYLFVYYLLDPLVTEPVGRLFSLEMQSWREDSISGGIHQAVDLGWIYVVGQLLLIGVIGPAAEEVVFRGLLMGFLVKRLGVVASVILSSVVFALFHVDVVFLAPLFVMGLILGSLYVFFRNLWAPVLFHIVNNVLSVVFDLLGSS</sequence>
<dbReference type="Pfam" id="PF02517">
    <property type="entry name" value="Rce1-like"/>
    <property type="match status" value="1"/>
</dbReference>
<proteinExistence type="predicted"/>
<dbReference type="GO" id="GO:0004175">
    <property type="term" value="F:endopeptidase activity"/>
    <property type="evidence" value="ECO:0007669"/>
    <property type="project" value="UniProtKB-ARBA"/>
</dbReference>
<dbReference type="EMBL" id="QBKR01000029">
    <property type="protein sequence ID" value="PTX53089.1"/>
    <property type="molecule type" value="Genomic_DNA"/>
</dbReference>
<evidence type="ECO:0000259" key="3">
    <source>
        <dbReference type="Pfam" id="PF02517"/>
    </source>
</evidence>
<keyword evidence="2" id="KW-0812">Transmembrane</keyword>
<feature type="transmembrane region" description="Helical" evidence="2">
    <location>
        <begin position="76"/>
        <end position="95"/>
    </location>
</feature>
<keyword evidence="5" id="KW-1185">Reference proteome</keyword>
<keyword evidence="4" id="KW-0378">Hydrolase</keyword>
<feature type="transmembrane region" description="Helical" evidence="2">
    <location>
        <begin position="179"/>
        <end position="198"/>
    </location>
</feature>
<feature type="transmembrane region" description="Helical" evidence="2">
    <location>
        <begin position="263"/>
        <end position="284"/>
    </location>
</feature>
<feature type="transmembrane region" description="Helical" evidence="2">
    <location>
        <begin position="148"/>
        <end position="167"/>
    </location>
</feature>
<dbReference type="GO" id="GO:0006508">
    <property type="term" value="P:proteolysis"/>
    <property type="evidence" value="ECO:0007669"/>
    <property type="project" value="UniProtKB-KW"/>
</dbReference>
<dbReference type="OrthoDB" id="9782250at2"/>
<evidence type="ECO:0000256" key="2">
    <source>
        <dbReference type="SAM" id="Phobius"/>
    </source>
</evidence>
<protein>
    <submittedName>
        <fullName evidence="4">Membrane protease YdiL (CAAX protease family)</fullName>
    </submittedName>
</protein>
<dbReference type="GO" id="GO:0080120">
    <property type="term" value="P:CAAX-box protein maturation"/>
    <property type="evidence" value="ECO:0007669"/>
    <property type="project" value="UniProtKB-ARBA"/>
</dbReference>
<gene>
    <name evidence="4" type="ORF">C8P63_12940</name>
</gene>